<dbReference type="OrthoDB" id="3723992at2"/>
<name>A0A3M2JJV4_9CELL</name>
<dbReference type="InterPro" id="IPR050319">
    <property type="entry name" value="ABC_transp_ATP-bind"/>
</dbReference>
<dbReference type="RefSeq" id="WP_122149013.1">
    <property type="nucleotide sequence ID" value="NZ_RFFI01000037.1"/>
</dbReference>
<dbReference type="InterPro" id="IPR027417">
    <property type="entry name" value="P-loop_NTPase"/>
</dbReference>
<evidence type="ECO:0000256" key="4">
    <source>
        <dbReference type="ARBA" id="ARBA00022840"/>
    </source>
</evidence>
<keyword evidence="3" id="KW-0547">Nucleotide-binding</keyword>
<keyword evidence="4 6" id="KW-0067">ATP-binding</keyword>
<evidence type="ECO:0000256" key="2">
    <source>
        <dbReference type="ARBA" id="ARBA00022448"/>
    </source>
</evidence>
<accession>A0A3M2JJV4</accession>
<feature type="domain" description="ABC transporter" evidence="5">
    <location>
        <begin position="6"/>
        <end position="243"/>
    </location>
</feature>
<dbReference type="Gene3D" id="3.40.50.300">
    <property type="entry name" value="P-loop containing nucleotide triphosphate hydrolases"/>
    <property type="match status" value="1"/>
</dbReference>
<dbReference type="SUPFAM" id="SSF52540">
    <property type="entry name" value="P-loop containing nucleoside triphosphate hydrolases"/>
    <property type="match status" value="1"/>
</dbReference>
<proteinExistence type="inferred from homology"/>
<evidence type="ECO:0000259" key="5">
    <source>
        <dbReference type="PROSITE" id="PS50893"/>
    </source>
</evidence>
<organism evidence="6 7">
    <name type="scientific">Cellulomonas triticagri</name>
    <dbReference type="NCBI Taxonomy" id="2483352"/>
    <lineage>
        <taxon>Bacteria</taxon>
        <taxon>Bacillati</taxon>
        <taxon>Actinomycetota</taxon>
        <taxon>Actinomycetes</taxon>
        <taxon>Micrococcales</taxon>
        <taxon>Cellulomonadaceae</taxon>
        <taxon>Cellulomonas</taxon>
    </lineage>
</organism>
<dbReference type="AlphaFoldDB" id="A0A3M2JJV4"/>
<dbReference type="PANTHER" id="PTHR43776">
    <property type="entry name" value="TRANSPORT ATP-BINDING PROTEIN"/>
    <property type="match status" value="1"/>
</dbReference>
<evidence type="ECO:0000313" key="6">
    <source>
        <dbReference type="EMBL" id="RMI12476.1"/>
    </source>
</evidence>
<keyword evidence="7" id="KW-1185">Reference proteome</keyword>
<dbReference type="GO" id="GO:0055085">
    <property type="term" value="P:transmembrane transport"/>
    <property type="evidence" value="ECO:0007669"/>
    <property type="project" value="UniProtKB-ARBA"/>
</dbReference>
<dbReference type="InterPro" id="IPR003593">
    <property type="entry name" value="AAA+_ATPase"/>
</dbReference>
<evidence type="ECO:0000256" key="3">
    <source>
        <dbReference type="ARBA" id="ARBA00022741"/>
    </source>
</evidence>
<reference evidence="6 7" key="1">
    <citation type="submission" date="2018-10" db="EMBL/GenBank/DDBJ databases">
        <title>Isolation, diversity and antifungal activity of actinobacteria from wheat.</title>
        <authorList>
            <person name="Han C."/>
        </authorList>
    </citation>
    <scope>NUCLEOTIDE SEQUENCE [LARGE SCALE GENOMIC DNA]</scope>
    <source>
        <strain evidence="6 7">NEAU-YY56</strain>
    </source>
</reference>
<gene>
    <name evidence="6" type="ORF">EBM89_08540</name>
</gene>
<protein>
    <submittedName>
        <fullName evidence="6">ATP-binding cassette domain-containing protein</fullName>
    </submittedName>
</protein>
<comment type="caution">
    <text evidence="6">The sequence shown here is derived from an EMBL/GenBank/DDBJ whole genome shotgun (WGS) entry which is preliminary data.</text>
</comment>
<dbReference type="Proteomes" id="UP000269289">
    <property type="component" value="Unassembled WGS sequence"/>
</dbReference>
<dbReference type="PROSITE" id="PS50893">
    <property type="entry name" value="ABC_TRANSPORTER_2"/>
    <property type="match status" value="1"/>
</dbReference>
<evidence type="ECO:0000256" key="1">
    <source>
        <dbReference type="ARBA" id="ARBA00005417"/>
    </source>
</evidence>
<keyword evidence="2" id="KW-0813">Transport</keyword>
<evidence type="ECO:0000313" key="7">
    <source>
        <dbReference type="Proteomes" id="UP000269289"/>
    </source>
</evidence>
<dbReference type="InterPro" id="IPR003439">
    <property type="entry name" value="ABC_transporter-like_ATP-bd"/>
</dbReference>
<dbReference type="PANTHER" id="PTHR43776:SF7">
    <property type="entry name" value="D,D-DIPEPTIDE TRANSPORT ATP-BINDING PROTEIN DDPF-RELATED"/>
    <property type="match status" value="1"/>
</dbReference>
<dbReference type="GO" id="GO:0016887">
    <property type="term" value="F:ATP hydrolysis activity"/>
    <property type="evidence" value="ECO:0007669"/>
    <property type="project" value="InterPro"/>
</dbReference>
<dbReference type="PROSITE" id="PS00211">
    <property type="entry name" value="ABC_TRANSPORTER_1"/>
    <property type="match status" value="1"/>
</dbReference>
<dbReference type="InterPro" id="IPR017871">
    <property type="entry name" value="ABC_transporter-like_CS"/>
</dbReference>
<dbReference type="Pfam" id="PF00005">
    <property type="entry name" value="ABC_tran"/>
    <property type="match status" value="1"/>
</dbReference>
<dbReference type="EMBL" id="RFFI01000037">
    <property type="protein sequence ID" value="RMI12476.1"/>
    <property type="molecule type" value="Genomic_DNA"/>
</dbReference>
<comment type="similarity">
    <text evidence="1">Belongs to the ABC transporter superfamily.</text>
</comment>
<dbReference type="GO" id="GO:0005524">
    <property type="term" value="F:ATP binding"/>
    <property type="evidence" value="ECO:0007669"/>
    <property type="project" value="UniProtKB-KW"/>
</dbReference>
<dbReference type="SMART" id="SM00382">
    <property type="entry name" value="AAA"/>
    <property type="match status" value="1"/>
</dbReference>
<sequence>MSGTALAATDVWAGYGGQPVLQGATLSVAPGETVGIIGRSGAGKSTLVQVLLGRHKATSGRATYGARPVGKMSRKETKAFRSVVRAIHQEGLVGVDPRTTVARLLKGTLDDARKAGRPTGQEPADVLARVGLEGRYLDRTLYSLSGGERQRVVLADALATRPEILVLDEPATALDPALRDAVADELAGLAEAGVGLLVVSHDLRLVDRLAATVHVLGEGRVVETGPLGTLLREPQHDETKALAEAYPEAVASFR</sequence>